<evidence type="ECO:0000256" key="3">
    <source>
        <dbReference type="ARBA" id="ARBA00023155"/>
    </source>
</evidence>
<feature type="compositionally biased region" description="Low complexity" evidence="7">
    <location>
        <begin position="181"/>
        <end position="192"/>
    </location>
</feature>
<feature type="DNA-binding region" description="Homeobox" evidence="5">
    <location>
        <begin position="348"/>
        <end position="407"/>
    </location>
</feature>
<dbReference type="PRINTS" id="PR00028">
    <property type="entry name" value="POUDOMAIN"/>
</dbReference>
<feature type="region of interest" description="Disordered" evidence="7">
    <location>
        <begin position="181"/>
        <end position="226"/>
    </location>
</feature>
<dbReference type="InterPro" id="IPR009057">
    <property type="entry name" value="Homeodomain-like_sf"/>
</dbReference>
<evidence type="ECO:0000256" key="6">
    <source>
        <dbReference type="RuleBase" id="RU000682"/>
    </source>
</evidence>
<evidence type="ECO:0000256" key="7">
    <source>
        <dbReference type="SAM" id="MobiDB-lite"/>
    </source>
</evidence>
<feature type="region of interest" description="Disordered" evidence="7">
    <location>
        <begin position="52"/>
        <end position="78"/>
    </location>
</feature>
<dbReference type="GO" id="GO:0000981">
    <property type="term" value="F:DNA-binding transcription factor activity, RNA polymerase II-specific"/>
    <property type="evidence" value="ECO:0007669"/>
    <property type="project" value="InterPro"/>
</dbReference>
<feature type="domain" description="POU-specific" evidence="9">
    <location>
        <begin position="254"/>
        <end position="328"/>
    </location>
</feature>
<dbReference type="SMART" id="SM00389">
    <property type="entry name" value="HOX"/>
    <property type="match status" value="1"/>
</dbReference>
<evidence type="ECO:0000259" key="8">
    <source>
        <dbReference type="PROSITE" id="PS50071"/>
    </source>
</evidence>
<dbReference type="PROSITE" id="PS00027">
    <property type="entry name" value="HOMEOBOX_1"/>
    <property type="match status" value="1"/>
</dbReference>
<feature type="compositionally biased region" description="Acidic residues" evidence="7">
    <location>
        <begin position="94"/>
        <end position="107"/>
    </location>
</feature>
<keyword evidence="4 5" id="KW-0539">Nucleus</keyword>
<evidence type="ECO:0008006" key="12">
    <source>
        <dbReference type="Google" id="ProtNLM"/>
    </source>
</evidence>
<feature type="region of interest" description="Disordered" evidence="7">
    <location>
        <begin position="405"/>
        <end position="435"/>
    </location>
</feature>
<dbReference type="PROSITE" id="PS50896">
    <property type="entry name" value="LISH"/>
    <property type="match status" value="1"/>
</dbReference>
<gene>
    <name evidence="10" type="primary">100635429</name>
</gene>
<keyword evidence="2 5" id="KW-0238">DNA-binding</keyword>
<feature type="domain" description="Homeobox" evidence="8">
    <location>
        <begin position="346"/>
        <end position="406"/>
    </location>
</feature>
<reference evidence="10" key="2">
    <citation type="submission" date="2024-06" db="UniProtKB">
        <authorList>
            <consortium name="EnsemblMetazoa"/>
        </authorList>
    </citation>
    <scope>IDENTIFICATION</scope>
</reference>
<dbReference type="Gene3D" id="1.10.10.60">
    <property type="entry name" value="Homeodomain-like"/>
    <property type="match status" value="1"/>
</dbReference>
<evidence type="ECO:0000256" key="2">
    <source>
        <dbReference type="ARBA" id="ARBA00023125"/>
    </source>
</evidence>
<dbReference type="GO" id="GO:0000978">
    <property type="term" value="F:RNA polymerase II cis-regulatory region sequence-specific DNA binding"/>
    <property type="evidence" value="ECO:0007669"/>
    <property type="project" value="TreeGrafter"/>
</dbReference>
<dbReference type="PROSITE" id="PS51179">
    <property type="entry name" value="POU_3"/>
    <property type="match status" value="1"/>
</dbReference>
<comment type="subcellular location">
    <subcellularLocation>
        <location evidence="1 5 6">Nucleus</location>
    </subcellularLocation>
</comment>
<protein>
    <recommendedName>
        <fullName evidence="12">POU domain protein</fullName>
    </recommendedName>
</protein>
<dbReference type="SUPFAM" id="SSF46689">
    <property type="entry name" value="Homeodomain-like"/>
    <property type="match status" value="1"/>
</dbReference>
<dbReference type="PANTHER" id="PTHR11636:SF5">
    <property type="entry name" value="POU DOMAIN MOTIF 3, ISOFORM F"/>
    <property type="match status" value="1"/>
</dbReference>
<evidence type="ECO:0000313" key="11">
    <source>
        <dbReference type="Proteomes" id="UP000007879"/>
    </source>
</evidence>
<sequence length="489" mass="53453">MAAGHTLLSEMNTDKQALTNIFQFLKHQNLKETEEALKKELGIHVTTVSAVPTSSSCSQPEEVADSYSKDTTHPRSYSTASAPVNATILVDDEEEDIEPEEEEEEEEGPRSWPGVARSPGPVQQQSFGPKPVIPFQVPSMLTSPPGPLLYKPPASFPMPTIFTLVPPGLLAHSPNGLINRPLSFPSRSSPPLMSTASGLQSPPALSPLTAPPSAILSKPINTGPTTTPANMNGTLLSPGTQKNTITLASIPDEELTPAHHELKAFAEEFKTKRIQLGYTQGAVGQSLADKGYSNFAQSTISRFEQMQLSPSNAATIMTVLKRWLYEAENPDMVLSGEGQVDPLGPPRKRKKRVVYTPHALSILNKYFLKEPRPNRQIIEMVAEELDLLPEEVRVWFCNKRQKYKTSNGEVEETGPDCPSPFSPQSDVTTSPPPAPVQKNCTKFTIEELSKSSAGHTSSQISFTSNLTVSHQVLRPMVFATRRQPVMVQI</sequence>
<dbReference type="SUPFAM" id="SSF47413">
    <property type="entry name" value="lambda repressor-like DNA-binding domains"/>
    <property type="match status" value="1"/>
</dbReference>
<dbReference type="GO" id="GO:0005634">
    <property type="term" value="C:nucleus"/>
    <property type="evidence" value="ECO:0007669"/>
    <property type="project" value="UniProtKB-SubCell"/>
</dbReference>
<organism evidence="10 11">
    <name type="scientific">Amphimedon queenslandica</name>
    <name type="common">Sponge</name>
    <dbReference type="NCBI Taxonomy" id="400682"/>
    <lineage>
        <taxon>Eukaryota</taxon>
        <taxon>Metazoa</taxon>
        <taxon>Porifera</taxon>
        <taxon>Demospongiae</taxon>
        <taxon>Heteroscleromorpha</taxon>
        <taxon>Haplosclerida</taxon>
        <taxon>Niphatidae</taxon>
        <taxon>Amphimedon</taxon>
    </lineage>
</organism>
<dbReference type="Proteomes" id="UP000007879">
    <property type="component" value="Unassembled WGS sequence"/>
</dbReference>
<dbReference type="Pfam" id="PF00046">
    <property type="entry name" value="Homeodomain"/>
    <property type="match status" value="1"/>
</dbReference>
<dbReference type="InterPro" id="IPR001356">
    <property type="entry name" value="HD"/>
</dbReference>
<evidence type="ECO:0000256" key="5">
    <source>
        <dbReference type="PROSITE-ProRule" id="PRU00108"/>
    </source>
</evidence>
<reference evidence="11" key="1">
    <citation type="journal article" date="2010" name="Nature">
        <title>The Amphimedon queenslandica genome and the evolution of animal complexity.</title>
        <authorList>
            <person name="Srivastava M."/>
            <person name="Simakov O."/>
            <person name="Chapman J."/>
            <person name="Fahey B."/>
            <person name="Gauthier M.E."/>
            <person name="Mitros T."/>
            <person name="Richards G.S."/>
            <person name="Conaco C."/>
            <person name="Dacre M."/>
            <person name="Hellsten U."/>
            <person name="Larroux C."/>
            <person name="Putnam N.H."/>
            <person name="Stanke M."/>
            <person name="Adamska M."/>
            <person name="Darling A."/>
            <person name="Degnan S.M."/>
            <person name="Oakley T.H."/>
            <person name="Plachetzki D.C."/>
            <person name="Zhai Y."/>
            <person name="Adamski M."/>
            <person name="Calcino A."/>
            <person name="Cummins S.F."/>
            <person name="Goodstein D.M."/>
            <person name="Harris C."/>
            <person name="Jackson D.J."/>
            <person name="Leys S.P."/>
            <person name="Shu S."/>
            <person name="Woodcroft B.J."/>
            <person name="Vervoort M."/>
            <person name="Kosik K.S."/>
            <person name="Manning G."/>
            <person name="Degnan B.M."/>
            <person name="Rokhsar D.S."/>
        </authorList>
    </citation>
    <scope>NUCLEOTIDE SEQUENCE [LARGE SCALE GENOMIC DNA]</scope>
</reference>
<keyword evidence="3 5" id="KW-0371">Homeobox</keyword>
<evidence type="ECO:0000256" key="1">
    <source>
        <dbReference type="ARBA" id="ARBA00004123"/>
    </source>
</evidence>
<dbReference type="PANTHER" id="PTHR11636">
    <property type="entry name" value="POU DOMAIN"/>
    <property type="match status" value="1"/>
</dbReference>
<dbReference type="InterPro" id="IPR017970">
    <property type="entry name" value="Homeobox_CS"/>
</dbReference>
<dbReference type="InterPro" id="IPR006594">
    <property type="entry name" value="LisH"/>
</dbReference>
<dbReference type="SMART" id="SM00352">
    <property type="entry name" value="POU"/>
    <property type="match status" value="1"/>
</dbReference>
<evidence type="ECO:0000313" key="10">
    <source>
        <dbReference type="EnsemblMetazoa" id="XP_011410538.1"/>
    </source>
</evidence>
<dbReference type="InterPro" id="IPR013847">
    <property type="entry name" value="POU"/>
</dbReference>
<feature type="compositionally biased region" description="Low complexity" evidence="7">
    <location>
        <begin position="199"/>
        <end position="217"/>
    </location>
</feature>
<name>A0AAN0IW07_AMPQE</name>
<dbReference type="InterPro" id="IPR000327">
    <property type="entry name" value="POU_dom"/>
</dbReference>
<proteinExistence type="predicted"/>
<dbReference type="InterPro" id="IPR010982">
    <property type="entry name" value="Lambda_DNA-bd_dom_sf"/>
</dbReference>
<dbReference type="CDD" id="cd00086">
    <property type="entry name" value="homeodomain"/>
    <property type="match status" value="1"/>
</dbReference>
<keyword evidence="11" id="KW-1185">Reference proteome</keyword>
<dbReference type="PROSITE" id="PS50071">
    <property type="entry name" value="HOMEOBOX_2"/>
    <property type="match status" value="1"/>
</dbReference>
<dbReference type="Gene3D" id="1.10.260.40">
    <property type="entry name" value="lambda repressor-like DNA-binding domains"/>
    <property type="match status" value="1"/>
</dbReference>
<accession>A0AAN0IW07</accession>
<feature type="region of interest" description="Disordered" evidence="7">
    <location>
        <begin position="94"/>
        <end position="129"/>
    </location>
</feature>
<dbReference type="EnsemblMetazoa" id="XM_011412236.2">
    <property type="protein sequence ID" value="XP_011410538.1"/>
    <property type="gene ID" value="LOC100635429"/>
</dbReference>
<dbReference type="AlphaFoldDB" id="A0AAN0IW07"/>
<evidence type="ECO:0000259" key="9">
    <source>
        <dbReference type="PROSITE" id="PS51179"/>
    </source>
</evidence>
<evidence type="ECO:0000256" key="4">
    <source>
        <dbReference type="ARBA" id="ARBA00023242"/>
    </source>
</evidence>
<dbReference type="Pfam" id="PF00157">
    <property type="entry name" value="Pou"/>
    <property type="match status" value="1"/>
</dbReference>
<dbReference type="InterPro" id="IPR050255">
    <property type="entry name" value="POU_domain_TF"/>
</dbReference>